<sequence length="480" mass="51911">MARVGPPPLEEHAFRLFKQAVIARTGHHYYDDKDPLLWERVAKRLRATGAGTVGAYVELLADPKRGEAEWNALEAEITIGETFFFRFAEQFEALRRTILPAVIRANEDTRQIRVWSAGCSTGAEAYSVAIVLRELLGEAVADWRVGVVGTDINDAFLKTARAATYGKWALRSMPPQDRERWFTADGPNGPWTVRPVYKGLVHFERHNLMSLLDGTSPLQFTGFDLILCRNVLIYFHTEAVNRIVRALGECLAPNGWLLVGHAEASPEFTRSLKSVELPGAMAYRPLGSAADSEARSTQGQVPAEPAPAAVVRTAHGKHSSKAPERRPRPAPSRPTPSPPAAPAVASSPADLLSRLRSLADAGDLQGALSLAQDALASLPTDPTLHYYRGLLDQSAGRLGEAETAFRSALYLDRSFVMAHYQLGLLLARRGDRVAARRSLSTAARLAAGLPGGAELPEGDGLTAGTLTLLARAALQPGAAR</sequence>
<protein>
    <recommendedName>
        <fullName evidence="2">protein-glutamate O-methyltransferase</fullName>
        <ecNumber evidence="2">2.1.1.80</ecNumber>
    </recommendedName>
</protein>
<evidence type="ECO:0000313" key="8">
    <source>
        <dbReference type="EMBL" id="PSC03922.1"/>
    </source>
</evidence>
<feature type="region of interest" description="Disordered" evidence="6">
    <location>
        <begin position="288"/>
        <end position="347"/>
    </location>
</feature>
<dbReference type="InterPro" id="IPR036804">
    <property type="entry name" value="CheR_N_sf"/>
</dbReference>
<evidence type="ECO:0000256" key="5">
    <source>
        <dbReference type="ARBA" id="ARBA00022691"/>
    </source>
</evidence>
<dbReference type="InterPro" id="IPR011990">
    <property type="entry name" value="TPR-like_helical_dom_sf"/>
</dbReference>
<evidence type="ECO:0000256" key="4">
    <source>
        <dbReference type="ARBA" id="ARBA00022679"/>
    </source>
</evidence>
<keyword evidence="9" id="KW-1185">Reference proteome</keyword>
<dbReference type="Gene3D" id="3.40.50.150">
    <property type="entry name" value="Vaccinia Virus protein VP39"/>
    <property type="match status" value="1"/>
</dbReference>
<dbReference type="InterPro" id="IPR022641">
    <property type="entry name" value="CheR_N"/>
</dbReference>
<dbReference type="Pfam" id="PF01739">
    <property type="entry name" value="CheR"/>
    <property type="match status" value="1"/>
</dbReference>
<dbReference type="GO" id="GO:0032259">
    <property type="term" value="P:methylation"/>
    <property type="evidence" value="ECO:0007669"/>
    <property type="project" value="UniProtKB-KW"/>
</dbReference>
<dbReference type="InterPro" id="IPR050903">
    <property type="entry name" value="Bact_Chemotaxis_MeTrfase"/>
</dbReference>
<dbReference type="InterPro" id="IPR000780">
    <property type="entry name" value="CheR_MeTrfase"/>
</dbReference>
<dbReference type="Pfam" id="PF03705">
    <property type="entry name" value="CheR_N"/>
    <property type="match status" value="1"/>
</dbReference>
<dbReference type="OrthoDB" id="9816309at2"/>
<dbReference type="SUPFAM" id="SSF53335">
    <property type="entry name" value="S-adenosyl-L-methionine-dependent methyltransferases"/>
    <property type="match status" value="1"/>
</dbReference>
<comment type="catalytic activity">
    <reaction evidence="1">
        <text>L-glutamyl-[protein] + S-adenosyl-L-methionine = [protein]-L-glutamate 5-O-methyl ester + S-adenosyl-L-homocysteine</text>
        <dbReference type="Rhea" id="RHEA:24452"/>
        <dbReference type="Rhea" id="RHEA-COMP:10208"/>
        <dbReference type="Rhea" id="RHEA-COMP:10311"/>
        <dbReference type="ChEBI" id="CHEBI:29973"/>
        <dbReference type="ChEBI" id="CHEBI:57856"/>
        <dbReference type="ChEBI" id="CHEBI:59789"/>
        <dbReference type="ChEBI" id="CHEBI:82795"/>
        <dbReference type="EC" id="2.1.1.80"/>
    </reaction>
</comment>
<dbReference type="InterPro" id="IPR022642">
    <property type="entry name" value="CheR_C"/>
</dbReference>
<feature type="domain" description="CheR-type methyltransferase" evidence="7">
    <location>
        <begin position="8"/>
        <end position="288"/>
    </location>
</feature>
<dbReference type="SUPFAM" id="SSF47757">
    <property type="entry name" value="Chemotaxis receptor methyltransferase CheR, N-terminal domain"/>
    <property type="match status" value="1"/>
</dbReference>
<dbReference type="PRINTS" id="PR00996">
    <property type="entry name" value="CHERMTFRASE"/>
</dbReference>
<dbReference type="Proteomes" id="UP000239772">
    <property type="component" value="Unassembled WGS sequence"/>
</dbReference>
<accession>A0A2T1HQL5</accession>
<feature type="compositionally biased region" description="Pro residues" evidence="6">
    <location>
        <begin position="329"/>
        <end position="341"/>
    </location>
</feature>
<dbReference type="SMART" id="SM00138">
    <property type="entry name" value="MeTrc"/>
    <property type="match status" value="1"/>
</dbReference>
<dbReference type="AlphaFoldDB" id="A0A2T1HQL5"/>
<dbReference type="EMBL" id="PVZS01000019">
    <property type="protein sequence ID" value="PSC03922.1"/>
    <property type="molecule type" value="Genomic_DNA"/>
</dbReference>
<comment type="caution">
    <text evidence="8">The sequence shown here is derived from an EMBL/GenBank/DDBJ whole genome shotgun (WGS) entry which is preliminary data.</text>
</comment>
<organism evidence="8 9">
    <name type="scientific">Alsobacter soli</name>
    <dbReference type="NCBI Taxonomy" id="2109933"/>
    <lineage>
        <taxon>Bacteria</taxon>
        <taxon>Pseudomonadati</taxon>
        <taxon>Pseudomonadota</taxon>
        <taxon>Alphaproteobacteria</taxon>
        <taxon>Hyphomicrobiales</taxon>
        <taxon>Alsobacteraceae</taxon>
        <taxon>Alsobacter</taxon>
    </lineage>
</organism>
<dbReference type="GO" id="GO:0008983">
    <property type="term" value="F:protein-glutamate O-methyltransferase activity"/>
    <property type="evidence" value="ECO:0007669"/>
    <property type="project" value="UniProtKB-EC"/>
</dbReference>
<evidence type="ECO:0000259" key="7">
    <source>
        <dbReference type="PROSITE" id="PS50123"/>
    </source>
</evidence>
<dbReference type="InterPro" id="IPR029063">
    <property type="entry name" value="SAM-dependent_MTases_sf"/>
</dbReference>
<evidence type="ECO:0000256" key="1">
    <source>
        <dbReference type="ARBA" id="ARBA00001541"/>
    </source>
</evidence>
<dbReference type="PANTHER" id="PTHR24422">
    <property type="entry name" value="CHEMOTAXIS PROTEIN METHYLTRANSFERASE"/>
    <property type="match status" value="1"/>
</dbReference>
<dbReference type="PANTHER" id="PTHR24422:SF10">
    <property type="entry name" value="CHEMOTAXIS PROTEIN METHYLTRANSFERASE 2"/>
    <property type="match status" value="1"/>
</dbReference>
<keyword evidence="3 8" id="KW-0489">Methyltransferase</keyword>
<dbReference type="CDD" id="cd02440">
    <property type="entry name" value="AdoMet_MTases"/>
    <property type="match status" value="1"/>
</dbReference>
<evidence type="ECO:0000313" key="9">
    <source>
        <dbReference type="Proteomes" id="UP000239772"/>
    </source>
</evidence>
<name>A0A2T1HQL5_9HYPH</name>
<dbReference type="Gene3D" id="1.25.40.10">
    <property type="entry name" value="Tetratricopeptide repeat domain"/>
    <property type="match status" value="1"/>
</dbReference>
<keyword evidence="4 8" id="KW-0808">Transferase</keyword>
<feature type="compositionally biased region" description="Low complexity" evidence="6">
    <location>
        <begin position="301"/>
        <end position="311"/>
    </location>
</feature>
<dbReference type="EC" id="2.1.1.80" evidence="2"/>
<proteinExistence type="predicted"/>
<dbReference type="Gene3D" id="1.10.155.10">
    <property type="entry name" value="Chemotaxis receptor methyltransferase CheR, N-terminal domain"/>
    <property type="match status" value="1"/>
</dbReference>
<evidence type="ECO:0000256" key="2">
    <source>
        <dbReference type="ARBA" id="ARBA00012534"/>
    </source>
</evidence>
<gene>
    <name evidence="8" type="ORF">SLNSH_16430</name>
</gene>
<evidence type="ECO:0000256" key="3">
    <source>
        <dbReference type="ARBA" id="ARBA00022603"/>
    </source>
</evidence>
<dbReference type="PROSITE" id="PS50123">
    <property type="entry name" value="CHER"/>
    <property type="match status" value="1"/>
</dbReference>
<evidence type="ECO:0000256" key="6">
    <source>
        <dbReference type="SAM" id="MobiDB-lite"/>
    </source>
</evidence>
<keyword evidence="5" id="KW-0949">S-adenosyl-L-methionine</keyword>
<dbReference type="SUPFAM" id="SSF48452">
    <property type="entry name" value="TPR-like"/>
    <property type="match status" value="1"/>
</dbReference>
<reference evidence="9" key="1">
    <citation type="submission" date="2018-03" db="EMBL/GenBank/DDBJ databases">
        <authorList>
            <person name="Sun L."/>
            <person name="Liu H."/>
            <person name="Chen W."/>
            <person name="Huang K."/>
            <person name="Liu W."/>
            <person name="Gao X."/>
        </authorList>
    </citation>
    <scope>NUCLEOTIDE SEQUENCE [LARGE SCALE GENOMIC DNA]</scope>
    <source>
        <strain evidence="9">SH9</strain>
    </source>
</reference>